<dbReference type="RefSeq" id="WP_126626577.1">
    <property type="nucleotide sequence ID" value="NZ_BIFT01000001.1"/>
</dbReference>
<sequence length="289" mass="30607">MNGDPSKQPYRPNMRVEHDAPTEMFQANVPPANYPYQPTPGAPFNPGQRPTPNVRPEQLINRGKGKALPPGPLTSKIAYLWRSDPAYRVLFIAIGAVVLCSIIGVILIGNAFSQFANPGRPTVSAPTQTNTQPANPTPDTQQTSAAKVTPTATPQPTATPTLPPTPTPIPTQAPQPTPTPAVNNGPLTAQFSNVPGTVDNHTTVNITVITKPGAAVSLVINYTATPAFQQTQPVVADANGVATIPWTINERGFNKFMRNVTANMIAVARDQNNQQSASQGATVRIKMGG</sequence>
<evidence type="ECO:0000313" key="3">
    <source>
        <dbReference type="EMBL" id="GCE26069.1"/>
    </source>
</evidence>
<feature type="compositionally biased region" description="Pro residues" evidence="1">
    <location>
        <begin position="161"/>
        <end position="179"/>
    </location>
</feature>
<dbReference type="Proteomes" id="UP000287171">
    <property type="component" value="Unassembled WGS sequence"/>
</dbReference>
<evidence type="ECO:0000256" key="2">
    <source>
        <dbReference type="SAM" id="Phobius"/>
    </source>
</evidence>
<feature type="transmembrane region" description="Helical" evidence="2">
    <location>
        <begin position="89"/>
        <end position="112"/>
    </location>
</feature>
<reference evidence="4" key="1">
    <citation type="submission" date="2018-12" db="EMBL/GenBank/DDBJ databases">
        <title>Tengunoibacter tsumagoiensis gen. nov., sp. nov., Dictyobacter kobayashii sp. nov., D. alpinus sp. nov., and D. joshuensis sp. nov. and description of Dictyobacteraceae fam. nov. within the order Ktedonobacterales isolated from Tengu-no-mugimeshi.</title>
        <authorList>
            <person name="Wang C.M."/>
            <person name="Zheng Y."/>
            <person name="Sakai Y."/>
            <person name="Toyoda A."/>
            <person name="Minakuchi Y."/>
            <person name="Abe K."/>
            <person name="Yokota A."/>
            <person name="Yabe S."/>
        </authorList>
    </citation>
    <scope>NUCLEOTIDE SEQUENCE [LARGE SCALE GENOMIC DNA]</scope>
    <source>
        <strain evidence="4">Uno16</strain>
    </source>
</reference>
<keyword evidence="2" id="KW-1133">Transmembrane helix</keyword>
<organism evidence="3 4">
    <name type="scientific">Dictyobacter alpinus</name>
    <dbReference type="NCBI Taxonomy" id="2014873"/>
    <lineage>
        <taxon>Bacteria</taxon>
        <taxon>Bacillati</taxon>
        <taxon>Chloroflexota</taxon>
        <taxon>Ktedonobacteria</taxon>
        <taxon>Ktedonobacterales</taxon>
        <taxon>Dictyobacteraceae</taxon>
        <taxon>Dictyobacter</taxon>
    </lineage>
</organism>
<keyword evidence="4" id="KW-1185">Reference proteome</keyword>
<name>A0A402B3Z0_9CHLR</name>
<feature type="compositionally biased region" description="Low complexity" evidence="1">
    <location>
        <begin position="125"/>
        <end position="160"/>
    </location>
</feature>
<gene>
    <name evidence="3" type="ORF">KDA_15530</name>
</gene>
<dbReference type="EMBL" id="BIFT01000001">
    <property type="protein sequence ID" value="GCE26069.1"/>
    <property type="molecule type" value="Genomic_DNA"/>
</dbReference>
<evidence type="ECO:0000313" key="4">
    <source>
        <dbReference type="Proteomes" id="UP000287171"/>
    </source>
</evidence>
<protein>
    <submittedName>
        <fullName evidence="3">Uncharacterized protein</fullName>
    </submittedName>
</protein>
<proteinExistence type="predicted"/>
<evidence type="ECO:0000256" key="1">
    <source>
        <dbReference type="SAM" id="MobiDB-lite"/>
    </source>
</evidence>
<accession>A0A402B3Z0</accession>
<comment type="caution">
    <text evidence="3">The sequence shown here is derived from an EMBL/GenBank/DDBJ whole genome shotgun (WGS) entry which is preliminary data.</text>
</comment>
<keyword evidence="2" id="KW-0472">Membrane</keyword>
<dbReference type="AlphaFoldDB" id="A0A402B3Z0"/>
<feature type="region of interest" description="Disordered" evidence="1">
    <location>
        <begin position="120"/>
        <end position="188"/>
    </location>
</feature>
<keyword evidence="2" id="KW-0812">Transmembrane</keyword>